<feature type="compositionally biased region" description="Basic and acidic residues" evidence="8">
    <location>
        <begin position="155"/>
        <end position="165"/>
    </location>
</feature>
<reference evidence="9 10" key="1">
    <citation type="submission" date="2017-10" db="EMBL/GenBank/DDBJ databases">
        <title>The draft genome sequence of Lewinella marina KCTC 32374.</title>
        <authorList>
            <person name="Wang K."/>
        </authorList>
    </citation>
    <scope>NUCLEOTIDE SEQUENCE [LARGE SCALE GENOMIC DNA]</scope>
    <source>
        <strain evidence="9 10">MKG-38</strain>
    </source>
</reference>
<sequence length="181" mass="20265">MRWPGGIPHDPTVRPDAIHRRWFHGRNAVPALTPSPSISFHEEGGQLPAAPETAITDWIRSIIAARGGTPGEINYIFCSDDYLHQINVEYLQHDTLTDIITFPYADFPLVSGDLFISTDRIADNAREFGEQYADELHRVMIHGILHLCGQGDKSESEASGMRELEQWALGQRPPTLLPRPS</sequence>
<evidence type="ECO:0000256" key="2">
    <source>
        <dbReference type="ARBA" id="ARBA00022722"/>
    </source>
</evidence>
<dbReference type="PANTHER" id="PTHR46986">
    <property type="entry name" value="ENDORIBONUCLEASE YBEY, CHLOROPLASTIC"/>
    <property type="match status" value="1"/>
</dbReference>
<feature type="binding site" evidence="7">
    <location>
        <position position="142"/>
    </location>
    <ligand>
        <name>Zn(2+)</name>
        <dbReference type="ChEBI" id="CHEBI:29105"/>
        <note>catalytic</note>
    </ligand>
</feature>
<keyword evidence="6 7" id="KW-0862">Zinc</keyword>
<keyword evidence="10" id="KW-1185">Reference proteome</keyword>
<dbReference type="OrthoDB" id="9811984at2"/>
<evidence type="ECO:0000256" key="1">
    <source>
        <dbReference type="ARBA" id="ARBA00010875"/>
    </source>
</evidence>
<evidence type="ECO:0000256" key="4">
    <source>
        <dbReference type="ARBA" id="ARBA00022759"/>
    </source>
</evidence>
<feature type="binding site" evidence="7">
    <location>
        <position position="146"/>
    </location>
    <ligand>
        <name>Zn(2+)</name>
        <dbReference type="ChEBI" id="CHEBI:29105"/>
        <note>catalytic</note>
    </ligand>
</feature>
<evidence type="ECO:0000313" key="10">
    <source>
        <dbReference type="Proteomes" id="UP000226437"/>
    </source>
</evidence>
<dbReference type="Proteomes" id="UP000226437">
    <property type="component" value="Unassembled WGS sequence"/>
</dbReference>
<comment type="subcellular location">
    <subcellularLocation>
        <location evidence="7">Cytoplasm</location>
    </subcellularLocation>
</comment>
<comment type="cofactor">
    <cofactor evidence="7">
        <name>Zn(2+)</name>
        <dbReference type="ChEBI" id="CHEBI:29105"/>
    </cofactor>
    <text evidence="7">Binds 1 zinc ion.</text>
</comment>
<dbReference type="GO" id="GO:0008270">
    <property type="term" value="F:zinc ion binding"/>
    <property type="evidence" value="ECO:0007669"/>
    <property type="project" value="UniProtKB-UniRule"/>
</dbReference>
<evidence type="ECO:0000256" key="8">
    <source>
        <dbReference type="SAM" id="MobiDB-lite"/>
    </source>
</evidence>
<accession>A0A2G0CBE3</accession>
<comment type="function">
    <text evidence="7">Single strand-specific metallo-endoribonuclease involved in late-stage 70S ribosome quality control and in maturation of the 3' terminus of the 16S rRNA.</text>
</comment>
<keyword evidence="7" id="KW-0690">Ribosome biogenesis</keyword>
<evidence type="ECO:0000256" key="5">
    <source>
        <dbReference type="ARBA" id="ARBA00022801"/>
    </source>
</evidence>
<keyword evidence="4 7" id="KW-0255">Endonuclease</keyword>
<keyword evidence="2 7" id="KW-0540">Nuclease</keyword>
<name>A0A2G0CBE3_9BACT</name>
<dbReference type="InterPro" id="IPR002036">
    <property type="entry name" value="YbeY"/>
</dbReference>
<feature type="region of interest" description="Disordered" evidence="8">
    <location>
        <begin position="155"/>
        <end position="181"/>
    </location>
</feature>
<organism evidence="9 10">
    <name type="scientific">Neolewinella marina</name>
    <dbReference type="NCBI Taxonomy" id="438751"/>
    <lineage>
        <taxon>Bacteria</taxon>
        <taxon>Pseudomonadati</taxon>
        <taxon>Bacteroidota</taxon>
        <taxon>Saprospiria</taxon>
        <taxon>Saprospirales</taxon>
        <taxon>Lewinellaceae</taxon>
        <taxon>Neolewinella</taxon>
    </lineage>
</organism>
<feature type="binding site" evidence="7">
    <location>
        <position position="152"/>
    </location>
    <ligand>
        <name>Zn(2+)</name>
        <dbReference type="ChEBI" id="CHEBI:29105"/>
        <note>catalytic</note>
    </ligand>
</feature>
<dbReference type="AlphaFoldDB" id="A0A2G0CBE3"/>
<protein>
    <recommendedName>
        <fullName evidence="7">Endoribonuclease YbeY</fullName>
        <ecNumber evidence="7">3.1.-.-</ecNumber>
    </recommendedName>
</protein>
<dbReference type="EC" id="3.1.-.-" evidence="7"/>
<dbReference type="PANTHER" id="PTHR46986:SF1">
    <property type="entry name" value="ENDORIBONUCLEASE YBEY, CHLOROPLASTIC"/>
    <property type="match status" value="1"/>
</dbReference>
<gene>
    <name evidence="7 9" type="primary">ybeY</name>
    <name evidence="9" type="ORF">CGL56_16965</name>
</gene>
<keyword evidence="5 7" id="KW-0378">Hydrolase</keyword>
<keyword evidence="7" id="KW-0698">rRNA processing</keyword>
<evidence type="ECO:0000313" key="9">
    <source>
        <dbReference type="EMBL" id="PHK97270.1"/>
    </source>
</evidence>
<comment type="similarity">
    <text evidence="1 7">Belongs to the endoribonuclease YbeY family.</text>
</comment>
<dbReference type="GO" id="GO:0006364">
    <property type="term" value="P:rRNA processing"/>
    <property type="evidence" value="ECO:0007669"/>
    <property type="project" value="UniProtKB-UniRule"/>
</dbReference>
<dbReference type="Pfam" id="PF02130">
    <property type="entry name" value="YbeY"/>
    <property type="match status" value="1"/>
</dbReference>
<dbReference type="GO" id="GO:0004521">
    <property type="term" value="F:RNA endonuclease activity"/>
    <property type="evidence" value="ECO:0007669"/>
    <property type="project" value="UniProtKB-UniRule"/>
</dbReference>
<dbReference type="SUPFAM" id="SSF55486">
    <property type="entry name" value="Metalloproteases ('zincins'), catalytic domain"/>
    <property type="match status" value="1"/>
</dbReference>
<dbReference type="Gene3D" id="3.40.390.30">
    <property type="entry name" value="Metalloproteases ('zincins'), catalytic domain"/>
    <property type="match status" value="1"/>
</dbReference>
<evidence type="ECO:0000256" key="7">
    <source>
        <dbReference type="HAMAP-Rule" id="MF_00009"/>
    </source>
</evidence>
<evidence type="ECO:0000256" key="3">
    <source>
        <dbReference type="ARBA" id="ARBA00022723"/>
    </source>
</evidence>
<proteinExistence type="inferred from homology"/>
<comment type="caution">
    <text evidence="9">The sequence shown here is derived from an EMBL/GenBank/DDBJ whole genome shotgun (WGS) entry which is preliminary data.</text>
</comment>
<dbReference type="HAMAP" id="MF_00009">
    <property type="entry name" value="Endoribonucl_YbeY"/>
    <property type="match status" value="1"/>
</dbReference>
<dbReference type="GO" id="GO:0004222">
    <property type="term" value="F:metalloendopeptidase activity"/>
    <property type="evidence" value="ECO:0007669"/>
    <property type="project" value="InterPro"/>
</dbReference>
<keyword evidence="3 7" id="KW-0479">Metal-binding</keyword>
<dbReference type="NCBIfam" id="TIGR00043">
    <property type="entry name" value="rRNA maturation RNase YbeY"/>
    <property type="match status" value="1"/>
</dbReference>
<dbReference type="EMBL" id="PDLO01000010">
    <property type="protein sequence ID" value="PHK97270.1"/>
    <property type="molecule type" value="Genomic_DNA"/>
</dbReference>
<dbReference type="InterPro" id="IPR023091">
    <property type="entry name" value="MetalPrtase_cat_dom_sf_prd"/>
</dbReference>
<dbReference type="GO" id="GO:0005737">
    <property type="term" value="C:cytoplasm"/>
    <property type="evidence" value="ECO:0007669"/>
    <property type="project" value="UniProtKB-SubCell"/>
</dbReference>
<keyword evidence="7" id="KW-0963">Cytoplasm</keyword>
<evidence type="ECO:0000256" key="6">
    <source>
        <dbReference type="ARBA" id="ARBA00022833"/>
    </source>
</evidence>